<evidence type="ECO:0000256" key="1">
    <source>
        <dbReference type="SAM" id="MobiDB-lite"/>
    </source>
</evidence>
<name>A0AA40AZX2_9PEZI</name>
<dbReference type="Proteomes" id="UP001172102">
    <property type="component" value="Unassembled WGS sequence"/>
</dbReference>
<sequence length="166" mass="18487">MGDQGLPAEAEESNSRRAKEILFLRHKIQKALLSPLDGSGIKESEIYKVTKAITRLDPGRIPREDEYRFVHRARALSALYAEILAEDTEGKETRISEALVGVREQAAVGRTVNRGPSADWWIWGGDEDAMSGSERPMTRHPGWDSGLVDGPPDRGDATKEEYEARL</sequence>
<evidence type="ECO:0000313" key="3">
    <source>
        <dbReference type="Proteomes" id="UP001172102"/>
    </source>
</evidence>
<gene>
    <name evidence="2" type="ORF">B0H67DRAFT_569601</name>
</gene>
<reference evidence="2" key="1">
    <citation type="submission" date="2023-06" db="EMBL/GenBank/DDBJ databases">
        <title>Genome-scale phylogeny and comparative genomics of the fungal order Sordariales.</title>
        <authorList>
            <consortium name="Lawrence Berkeley National Laboratory"/>
            <person name="Hensen N."/>
            <person name="Bonometti L."/>
            <person name="Westerberg I."/>
            <person name="Brannstrom I.O."/>
            <person name="Guillou S."/>
            <person name="Cros-Aarteil S."/>
            <person name="Calhoun S."/>
            <person name="Haridas S."/>
            <person name="Kuo A."/>
            <person name="Mondo S."/>
            <person name="Pangilinan J."/>
            <person name="Riley R."/>
            <person name="Labutti K."/>
            <person name="Andreopoulos B."/>
            <person name="Lipzen A."/>
            <person name="Chen C."/>
            <person name="Yanf M."/>
            <person name="Daum C."/>
            <person name="Ng V."/>
            <person name="Clum A."/>
            <person name="Steindorff A."/>
            <person name="Ohm R."/>
            <person name="Martin F."/>
            <person name="Silar P."/>
            <person name="Natvig D."/>
            <person name="Lalanne C."/>
            <person name="Gautier V."/>
            <person name="Ament-Velasquez S.L."/>
            <person name="Kruys A."/>
            <person name="Hutchinson M.I."/>
            <person name="Powell A.J."/>
            <person name="Barry K."/>
            <person name="Miller A.N."/>
            <person name="Grigoriev I.V."/>
            <person name="Debuchy R."/>
            <person name="Gladieux P."/>
            <person name="Thoren M.H."/>
            <person name="Johannesson H."/>
        </authorList>
    </citation>
    <scope>NUCLEOTIDE SEQUENCE</scope>
    <source>
        <strain evidence="2">SMH4607-1</strain>
    </source>
</reference>
<evidence type="ECO:0000313" key="2">
    <source>
        <dbReference type="EMBL" id="KAK0725114.1"/>
    </source>
</evidence>
<feature type="compositionally biased region" description="Basic and acidic residues" evidence="1">
    <location>
        <begin position="151"/>
        <end position="166"/>
    </location>
</feature>
<organism evidence="2 3">
    <name type="scientific">Lasiosphaeris hirsuta</name>
    <dbReference type="NCBI Taxonomy" id="260670"/>
    <lineage>
        <taxon>Eukaryota</taxon>
        <taxon>Fungi</taxon>
        <taxon>Dikarya</taxon>
        <taxon>Ascomycota</taxon>
        <taxon>Pezizomycotina</taxon>
        <taxon>Sordariomycetes</taxon>
        <taxon>Sordariomycetidae</taxon>
        <taxon>Sordariales</taxon>
        <taxon>Lasiosphaeriaceae</taxon>
        <taxon>Lasiosphaeris</taxon>
    </lineage>
</organism>
<feature type="region of interest" description="Disordered" evidence="1">
    <location>
        <begin position="129"/>
        <end position="166"/>
    </location>
</feature>
<comment type="caution">
    <text evidence="2">The sequence shown here is derived from an EMBL/GenBank/DDBJ whole genome shotgun (WGS) entry which is preliminary data.</text>
</comment>
<proteinExistence type="predicted"/>
<dbReference type="EMBL" id="JAUKUA010000002">
    <property type="protein sequence ID" value="KAK0725114.1"/>
    <property type="molecule type" value="Genomic_DNA"/>
</dbReference>
<protein>
    <submittedName>
        <fullName evidence="2">Uncharacterized protein</fullName>
    </submittedName>
</protein>
<accession>A0AA40AZX2</accession>
<dbReference type="AlphaFoldDB" id="A0AA40AZX2"/>
<keyword evidence="3" id="KW-1185">Reference proteome</keyword>